<dbReference type="AlphaFoldDB" id="A0A5J4Q0U8"/>
<sequence>MKKYLLSLVCSLFVCSIVAAQEAETVITYEIGAFQISTLSEGGQDAGSNLLVGTTPEMLRKHLPDGTFPLEIQSFLVRTPDKTVLIDAGVGKNLVKNLQSLGVSEEQINVILLTHMHGDHIGGLLRDEKAAFPHAELYLSQVEYDYWVNEKERGAGARKIIDAYKDKLHLFVPAAIEDVSQWLFPGFRAVTAYGHTPGHTAYFVESEKSKLLIWGDITHATPIQMPHPEVTLTFDSNPEQAAQTRKSLLEYVAKNRIRVAGAHIKFPAIGNVMKGAEEGYEFIAICTCEAL</sequence>
<dbReference type="InterPro" id="IPR051013">
    <property type="entry name" value="MBL_superfamily_lactonases"/>
</dbReference>
<feature type="domain" description="Metallo-beta-lactamase" evidence="5">
    <location>
        <begin position="71"/>
        <end position="263"/>
    </location>
</feature>
<dbReference type="SUPFAM" id="SSF56281">
    <property type="entry name" value="Metallo-hydrolase/oxidoreductase"/>
    <property type="match status" value="1"/>
</dbReference>
<dbReference type="Pfam" id="PF00753">
    <property type="entry name" value="Lactamase_B"/>
    <property type="match status" value="1"/>
</dbReference>
<evidence type="ECO:0000256" key="2">
    <source>
        <dbReference type="ARBA" id="ARBA00022723"/>
    </source>
</evidence>
<dbReference type="GO" id="GO:0046872">
    <property type="term" value="F:metal ion binding"/>
    <property type="evidence" value="ECO:0007669"/>
    <property type="project" value="UniProtKB-KW"/>
</dbReference>
<dbReference type="CDD" id="cd07720">
    <property type="entry name" value="OPHC2-like_MBL-fold"/>
    <property type="match status" value="1"/>
</dbReference>
<evidence type="ECO:0000313" key="6">
    <source>
        <dbReference type="EMBL" id="KAA6314223.1"/>
    </source>
</evidence>
<dbReference type="InterPro" id="IPR036866">
    <property type="entry name" value="RibonucZ/Hydroxyglut_hydro"/>
</dbReference>
<dbReference type="PANTHER" id="PTHR42978:SF6">
    <property type="entry name" value="QUORUM-QUENCHING LACTONASE YTNP-RELATED"/>
    <property type="match status" value="1"/>
</dbReference>
<name>A0A5J4Q0U8_9ZZZZ</name>
<dbReference type="GO" id="GO:0016787">
    <property type="term" value="F:hydrolase activity"/>
    <property type="evidence" value="ECO:0007669"/>
    <property type="project" value="UniProtKB-KW"/>
</dbReference>
<evidence type="ECO:0000256" key="4">
    <source>
        <dbReference type="ARBA" id="ARBA00022833"/>
    </source>
</evidence>
<evidence type="ECO:0000256" key="1">
    <source>
        <dbReference type="ARBA" id="ARBA00007749"/>
    </source>
</evidence>
<organism evidence="6">
    <name type="scientific">termite gut metagenome</name>
    <dbReference type="NCBI Taxonomy" id="433724"/>
    <lineage>
        <taxon>unclassified sequences</taxon>
        <taxon>metagenomes</taxon>
        <taxon>organismal metagenomes</taxon>
    </lineage>
</organism>
<dbReference type="EMBL" id="SNRY01005740">
    <property type="protein sequence ID" value="KAA6314223.1"/>
    <property type="molecule type" value="Genomic_DNA"/>
</dbReference>
<dbReference type="EC" id="3.1.1.-" evidence="6"/>
<accession>A0A5J4Q0U8</accession>
<keyword evidence="3 6" id="KW-0378">Hydrolase</keyword>
<protein>
    <submittedName>
        <fullName evidence="6">Putative quorum-quenching lactonase YtnP</fullName>
        <ecNumber evidence="6">3.1.1.-</ecNumber>
    </submittedName>
</protein>
<evidence type="ECO:0000256" key="3">
    <source>
        <dbReference type="ARBA" id="ARBA00022801"/>
    </source>
</evidence>
<dbReference type="SMART" id="SM00849">
    <property type="entry name" value="Lactamase_B"/>
    <property type="match status" value="1"/>
</dbReference>
<keyword evidence="4" id="KW-0862">Zinc</keyword>
<proteinExistence type="inferred from homology"/>
<comment type="similarity">
    <text evidence="1">Belongs to the metallo-beta-lactamase superfamily.</text>
</comment>
<evidence type="ECO:0000259" key="5">
    <source>
        <dbReference type="SMART" id="SM00849"/>
    </source>
</evidence>
<dbReference type="InterPro" id="IPR001279">
    <property type="entry name" value="Metallo-B-lactamas"/>
</dbReference>
<dbReference type="PANTHER" id="PTHR42978">
    <property type="entry name" value="QUORUM-QUENCHING LACTONASE YTNP-RELATED-RELATED"/>
    <property type="match status" value="1"/>
</dbReference>
<comment type="caution">
    <text evidence="6">The sequence shown here is derived from an EMBL/GenBank/DDBJ whole genome shotgun (WGS) entry which is preliminary data.</text>
</comment>
<dbReference type="Gene3D" id="3.60.15.10">
    <property type="entry name" value="Ribonuclease Z/Hydroxyacylglutathione hydrolase-like"/>
    <property type="match status" value="1"/>
</dbReference>
<gene>
    <name evidence="6" type="ORF">EZS27_035128</name>
</gene>
<keyword evidence="2" id="KW-0479">Metal-binding</keyword>
<reference evidence="6" key="1">
    <citation type="submission" date="2019-03" db="EMBL/GenBank/DDBJ databases">
        <title>Single cell metagenomics reveals metabolic interactions within the superorganism composed of flagellate Streblomastix strix and complex community of Bacteroidetes bacteria on its surface.</title>
        <authorList>
            <person name="Treitli S.C."/>
            <person name="Kolisko M."/>
            <person name="Husnik F."/>
            <person name="Keeling P."/>
            <person name="Hampl V."/>
        </authorList>
    </citation>
    <scope>NUCLEOTIDE SEQUENCE</scope>
    <source>
        <strain evidence="6">STM</strain>
    </source>
</reference>